<comment type="caution">
    <text evidence="1">The sequence shown here is derived from an EMBL/GenBank/DDBJ whole genome shotgun (WGS) entry which is preliminary data.</text>
</comment>
<dbReference type="EMBL" id="JAINUG010000007">
    <property type="protein sequence ID" value="KAJ8416049.1"/>
    <property type="molecule type" value="Genomic_DNA"/>
</dbReference>
<organism evidence="1 2">
    <name type="scientific">Aldrovandia affinis</name>
    <dbReference type="NCBI Taxonomy" id="143900"/>
    <lineage>
        <taxon>Eukaryota</taxon>
        <taxon>Metazoa</taxon>
        <taxon>Chordata</taxon>
        <taxon>Craniata</taxon>
        <taxon>Vertebrata</taxon>
        <taxon>Euteleostomi</taxon>
        <taxon>Actinopterygii</taxon>
        <taxon>Neopterygii</taxon>
        <taxon>Teleostei</taxon>
        <taxon>Notacanthiformes</taxon>
        <taxon>Halosauridae</taxon>
        <taxon>Aldrovandia</taxon>
    </lineage>
</organism>
<accession>A0AAD7T7X2</accession>
<dbReference type="AlphaFoldDB" id="A0AAD7T7X2"/>
<sequence>METRVQWDVTPSGSPVGPAACQETKGALGSKPSLYTCKPPVLKARGRVVHDKGSLAKERLAFTRGPENRAEWPVGGACPLTSRHHSIRRARRGDETVVGFFGVSFVDDPRINRQCPWVSKGK</sequence>
<gene>
    <name evidence="1" type="ORF">AAFF_G00380710</name>
</gene>
<protein>
    <submittedName>
        <fullName evidence="1">Uncharacterized protein</fullName>
    </submittedName>
</protein>
<name>A0AAD7T7X2_9TELE</name>
<evidence type="ECO:0000313" key="1">
    <source>
        <dbReference type="EMBL" id="KAJ8416049.1"/>
    </source>
</evidence>
<proteinExistence type="predicted"/>
<reference evidence="1" key="1">
    <citation type="journal article" date="2023" name="Science">
        <title>Genome structures resolve the early diversification of teleost fishes.</title>
        <authorList>
            <person name="Parey E."/>
            <person name="Louis A."/>
            <person name="Montfort J."/>
            <person name="Bouchez O."/>
            <person name="Roques C."/>
            <person name="Iampietro C."/>
            <person name="Lluch J."/>
            <person name="Castinel A."/>
            <person name="Donnadieu C."/>
            <person name="Desvignes T."/>
            <person name="Floi Bucao C."/>
            <person name="Jouanno E."/>
            <person name="Wen M."/>
            <person name="Mejri S."/>
            <person name="Dirks R."/>
            <person name="Jansen H."/>
            <person name="Henkel C."/>
            <person name="Chen W.J."/>
            <person name="Zahm M."/>
            <person name="Cabau C."/>
            <person name="Klopp C."/>
            <person name="Thompson A.W."/>
            <person name="Robinson-Rechavi M."/>
            <person name="Braasch I."/>
            <person name="Lecointre G."/>
            <person name="Bobe J."/>
            <person name="Postlethwait J.H."/>
            <person name="Berthelot C."/>
            <person name="Roest Crollius H."/>
            <person name="Guiguen Y."/>
        </authorList>
    </citation>
    <scope>NUCLEOTIDE SEQUENCE</scope>
    <source>
        <strain evidence="1">NC1722</strain>
    </source>
</reference>
<evidence type="ECO:0000313" key="2">
    <source>
        <dbReference type="Proteomes" id="UP001221898"/>
    </source>
</evidence>
<keyword evidence="2" id="KW-1185">Reference proteome</keyword>
<dbReference type="Proteomes" id="UP001221898">
    <property type="component" value="Unassembled WGS sequence"/>
</dbReference>